<dbReference type="Gene3D" id="1.20.1640.10">
    <property type="entry name" value="Multidrug efflux transporter AcrB transmembrane domain"/>
    <property type="match status" value="1"/>
</dbReference>
<protein>
    <recommendedName>
        <fullName evidence="9">Protein translocase subunit SecD</fullName>
    </recommendedName>
</protein>
<feature type="domain" description="SecDF P1 head subdomain" evidence="13">
    <location>
        <begin position="258"/>
        <end position="365"/>
    </location>
</feature>
<keyword evidence="15" id="KW-1185">Reference proteome</keyword>
<dbReference type="Gene3D" id="3.30.1360.200">
    <property type="match status" value="1"/>
</dbReference>
<evidence type="ECO:0000259" key="12">
    <source>
        <dbReference type="Pfam" id="PF21760"/>
    </source>
</evidence>
<keyword evidence="2 9" id="KW-0813">Transport</keyword>
<dbReference type="RefSeq" id="WP_267025365.1">
    <property type="nucleotide sequence ID" value="NZ_JAIFZO010000002.1"/>
</dbReference>
<proteinExistence type="inferred from homology"/>
<evidence type="ECO:0000256" key="3">
    <source>
        <dbReference type="ARBA" id="ARBA00022475"/>
    </source>
</evidence>
<evidence type="ECO:0000256" key="6">
    <source>
        <dbReference type="ARBA" id="ARBA00022989"/>
    </source>
</evidence>
<feature type="domain" description="Protein translocase subunit SecDF P1" evidence="12">
    <location>
        <begin position="72"/>
        <end position="129"/>
    </location>
</feature>
<evidence type="ECO:0000256" key="7">
    <source>
        <dbReference type="ARBA" id="ARBA00023010"/>
    </source>
</evidence>
<sequence length="583" mass="60587">MAAPKKGRQGTQGKPGRTLALILIAIVALTGGMFASGHTTPRLGIDLAGGTSITLQAKNEPGQKNAINKTNMDTAVDIMNRRVNGLGVSEAEVQTQGNSNIIVNIPKGTNSEQAREQVGTTAKLYFRPVLVTEVTGADAATPSPSASGGSSASPSASAKESEKATSSSSPSASATSQGRAVTDALKADPTPSGSSTGSESAAASPSASASTDPATAKLQAQYTALDCSKKTVRAKAGDGVKAGDPTVACGQNSQGQWQKYILGPAEVEGTDVDKASAVFDTQGAAGWKVTMDFTDKGGKKFASITGKLAQNQSPQNQFAIVLDGEVVSDPYVSQALTGGTAEISGSFDQQEAQDLANMLSYGALPLTFTEASVTTVTAALGGEQLEAGLIAGAIGLALVIIYLVVYYRGLSLIAIASLLVSAVMTYVIMSLLGPTIGFALNLPAVCGAIVAIGITADSFIVFFERIRDEIREGRRMRPAVERAWPRARRTILVSDFVSFLAAAVLFIVTVGKVQGFAFTLGLTTVLDVVVVFFFTKPLMTLLARRKFFAEGHSWSGLDPKRLGVQPPLRRTRRASAPVDTKEA</sequence>
<organism evidence="14 15">
    <name type="scientific">Streptomyces ortus</name>
    <dbReference type="NCBI Taxonomy" id="2867268"/>
    <lineage>
        <taxon>Bacteria</taxon>
        <taxon>Bacillati</taxon>
        <taxon>Actinomycetota</taxon>
        <taxon>Actinomycetes</taxon>
        <taxon>Kitasatosporales</taxon>
        <taxon>Streptomycetaceae</taxon>
        <taxon>Streptomyces</taxon>
    </lineage>
</organism>
<feature type="compositionally biased region" description="Low complexity" evidence="10">
    <location>
        <begin position="139"/>
        <end position="176"/>
    </location>
</feature>
<name>A0ABT3UXQ8_9ACTN</name>
<dbReference type="Pfam" id="PF22599">
    <property type="entry name" value="SecDF_P1_head"/>
    <property type="match status" value="1"/>
</dbReference>
<feature type="region of interest" description="Disordered" evidence="10">
    <location>
        <begin position="137"/>
        <end position="214"/>
    </location>
</feature>
<dbReference type="Pfam" id="PF02355">
    <property type="entry name" value="SecD_SecF_C"/>
    <property type="match status" value="1"/>
</dbReference>
<evidence type="ECO:0000313" key="14">
    <source>
        <dbReference type="EMBL" id="MCX4232287.1"/>
    </source>
</evidence>
<dbReference type="InterPro" id="IPR022646">
    <property type="entry name" value="SecD/SecF_CS"/>
</dbReference>
<reference evidence="14" key="1">
    <citation type="journal article" date="2022" name="bioRxiv">
        <title>Discovery and biosynthetic assessment of Streptomyces ortus sp nov. isolated from a deep-sea sponge.</title>
        <authorList>
            <person name="Williams S.E."/>
        </authorList>
    </citation>
    <scope>NUCLEOTIDE SEQUENCE</scope>
    <source>
        <strain evidence="14">A15ISP2-DRY2</strain>
    </source>
</reference>
<dbReference type="PANTHER" id="PTHR30081">
    <property type="entry name" value="PROTEIN-EXPORT MEMBRANE PROTEIN SEC"/>
    <property type="match status" value="1"/>
</dbReference>
<comment type="function">
    <text evidence="9">Part of the Sec protein translocase complex. Interacts with the SecYEG preprotein conducting channel. SecDF uses the proton motive force (PMF) to complete protein translocation after the ATP-dependent function of SecA.</text>
</comment>
<dbReference type="NCBIfam" id="TIGR00916">
    <property type="entry name" value="2A0604s01"/>
    <property type="match status" value="1"/>
</dbReference>
<evidence type="ECO:0000256" key="2">
    <source>
        <dbReference type="ARBA" id="ARBA00022448"/>
    </source>
</evidence>
<dbReference type="InterPro" id="IPR048631">
    <property type="entry name" value="SecD_1st"/>
</dbReference>
<dbReference type="InterPro" id="IPR022813">
    <property type="entry name" value="SecD/SecF_arch_bac"/>
</dbReference>
<dbReference type="InterPro" id="IPR054384">
    <property type="entry name" value="SecDF_P1_head"/>
</dbReference>
<evidence type="ECO:0000256" key="10">
    <source>
        <dbReference type="SAM" id="MobiDB-lite"/>
    </source>
</evidence>
<evidence type="ECO:0000256" key="8">
    <source>
        <dbReference type="ARBA" id="ARBA00023136"/>
    </source>
</evidence>
<dbReference type="Gene3D" id="3.30.70.3220">
    <property type="match status" value="1"/>
</dbReference>
<evidence type="ECO:0000256" key="5">
    <source>
        <dbReference type="ARBA" id="ARBA00022927"/>
    </source>
</evidence>
<keyword evidence="6 9" id="KW-1133">Transmembrane helix</keyword>
<evidence type="ECO:0000259" key="11">
    <source>
        <dbReference type="Pfam" id="PF02355"/>
    </source>
</evidence>
<keyword evidence="7 9" id="KW-0811">Translocation</keyword>
<dbReference type="Proteomes" id="UP001165590">
    <property type="component" value="Unassembled WGS sequence"/>
</dbReference>
<feature type="domain" description="Protein export membrane protein SecD/SecF C-terminal" evidence="11">
    <location>
        <begin position="369"/>
        <end position="544"/>
    </location>
</feature>
<dbReference type="InterPro" id="IPR005791">
    <property type="entry name" value="SecD"/>
</dbReference>
<feature type="transmembrane region" description="Helical" evidence="9">
    <location>
        <begin position="491"/>
        <end position="510"/>
    </location>
</feature>
<dbReference type="PANTHER" id="PTHR30081:SF1">
    <property type="entry name" value="PROTEIN TRANSLOCASE SUBUNIT SECD"/>
    <property type="match status" value="1"/>
</dbReference>
<dbReference type="InterPro" id="IPR055344">
    <property type="entry name" value="SecD_SecF_C_bact"/>
</dbReference>
<feature type="compositionally biased region" description="Low complexity" evidence="10">
    <location>
        <begin position="187"/>
        <end position="214"/>
    </location>
</feature>
<evidence type="ECO:0000259" key="13">
    <source>
        <dbReference type="Pfam" id="PF22599"/>
    </source>
</evidence>
<evidence type="ECO:0000256" key="4">
    <source>
        <dbReference type="ARBA" id="ARBA00022692"/>
    </source>
</evidence>
<keyword evidence="4 9" id="KW-0812">Transmembrane</keyword>
<dbReference type="HAMAP" id="MF_01463_B">
    <property type="entry name" value="SecD_B"/>
    <property type="match status" value="1"/>
</dbReference>
<comment type="caution">
    <text evidence="14">The sequence shown here is derived from an EMBL/GenBank/DDBJ whole genome shotgun (WGS) entry which is preliminary data.</text>
</comment>
<dbReference type="Pfam" id="PF21760">
    <property type="entry name" value="SecD_1st"/>
    <property type="match status" value="1"/>
</dbReference>
<comment type="caution">
    <text evidence="9">Lacks conserved residue(s) required for the propagation of feature annotation.</text>
</comment>
<evidence type="ECO:0000256" key="1">
    <source>
        <dbReference type="ARBA" id="ARBA00004651"/>
    </source>
</evidence>
<dbReference type="SUPFAM" id="SSF82866">
    <property type="entry name" value="Multidrug efflux transporter AcrB transmembrane domain"/>
    <property type="match status" value="1"/>
</dbReference>
<feature type="transmembrane region" description="Helical" evidence="9">
    <location>
        <begin position="387"/>
        <end position="405"/>
    </location>
</feature>
<evidence type="ECO:0000313" key="15">
    <source>
        <dbReference type="Proteomes" id="UP001165590"/>
    </source>
</evidence>
<comment type="similarity">
    <text evidence="9">Belongs to the SecD/SecF family. SecD subfamily.</text>
</comment>
<keyword evidence="3 9" id="KW-1003">Cell membrane</keyword>
<dbReference type="EMBL" id="JAIFZO010000002">
    <property type="protein sequence ID" value="MCX4232287.1"/>
    <property type="molecule type" value="Genomic_DNA"/>
</dbReference>
<evidence type="ECO:0000256" key="9">
    <source>
        <dbReference type="HAMAP-Rule" id="MF_01463"/>
    </source>
</evidence>
<keyword evidence="8 9" id="KW-0472">Membrane</keyword>
<feature type="transmembrane region" description="Helical" evidence="9">
    <location>
        <begin position="438"/>
        <end position="463"/>
    </location>
</feature>
<keyword evidence="5 9" id="KW-0653">Protein transport</keyword>
<dbReference type="InterPro" id="IPR048634">
    <property type="entry name" value="SecD_SecF_C"/>
</dbReference>
<feature type="transmembrane region" description="Helical" evidence="9">
    <location>
        <begin position="412"/>
        <end position="432"/>
    </location>
</feature>
<feature type="transmembrane region" description="Helical" evidence="9">
    <location>
        <begin position="516"/>
        <end position="535"/>
    </location>
</feature>
<gene>
    <name evidence="9 14" type="primary">secD</name>
    <name evidence="14" type="ORF">K3769_05720</name>
</gene>
<dbReference type="NCBIfam" id="TIGR01129">
    <property type="entry name" value="secD"/>
    <property type="match status" value="1"/>
</dbReference>
<accession>A0ABT3UXQ8</accession>
<dbReference type="Pfam" id="PF07549">
    <property type="entry name" value="Sec_GG"/>
    <property type="match status" value="1"/>
</dbReference>
<comment type="subcellular location">
    <subcellularLocation>
        <location evidence="1 9">Cell membrane</location>
        <topology evidence="1 9">Multi-pass membrane protein</topology>
    </subcellularLocation>
</comment>
<comment type="subunit">
    <text evidence="9">Forms a complex with SecF. Part of the essential Sec protein translocation apparatus which comprises SecA, SecYEG and auxiliary proteins SecDF. Other proteins may also be involved.</text>
</comment>